<evidence type="ECO:0000256" key="1">
    <source>
        <dbReference type="ARBA" id="ARBA00009861"/>
    </source>
</evidence>
<dbReference type="Proteomes" id="UP000596660">
    <property type="component" value="Unplaced"/>
</dbReference>
<comment type="similarity">
    <text evidence="1">Belongs to the plant acyltransferase family.</text>
</comment>
<dbReference type="Pfam" id="PF02458">
    <property type="entry name" value="Transferase"/>
    <property type="match status" value="1"/>
</dbReference>
<comment type="catalytic activity">
    <reaction evidence="5">
        <text>anthranilate + benzoyl-CoA = N-benzoylanthranilate + CoA</text>
        <dbReference type="Rhea" id="RHEA:21600"/>
        <dbReference type="ChEBI" id="CHEBI:16567"/>
        <dbReference type="ChEBI" id="CHEBI:17331"/>
        <dbReference type="ChEBI" id="CHEBI:57287"/>
        <dbReference type="ChEBI" id="CHEBI:57369"/>
        <dbReference type="EC" id="2.3.1.144"/>
    </reaction>
</comment>
<evidence type="ECO:0000256" key="4">
    <source>
        <dbReference type="ARBA" id="ARBA00023315"/>
    </source>
</evidence>
<organism evidence="9 10">
    <name type="scientific">Chenopodium quinoa</name>
    <name type="common">Quinoa</name>
    <dbReference type="NCBI Taxonomy" id="63459"/>
    <lineage>
        <taxon>Eukaryota</taxon>
        <taxon>Viridiplantae</taxon>
        <taxon>Streptophyta</taxon>
        <taxon>Embryophyta</taxon>
        <taxon>Tracheophyta</taxon>
        <taxon>Spermatophyta</taxon>
        <taxon>Magnoliopsida</taxon>
        <taxon>eudicotyledons</taxon>
        <taxon>Gunneridae</taxon>
        <taxon>Pentapetalae</taxon>
        <taxon>Caryophyllales</taxon>
        <taxon>Chenopodiaceae</taxon>
        <taxon>Chenopodioideae</taxon>
        <taxon>Atripliceae</taxon>
        <taxon>Chenopodium</taxon>
    </lineage>
</organism>
<dbReference type="GO" id="GO:0047672">
    <property type="term" value="F:anthranilate N-benzoyltransferase activity"/>
    <property type="evidence" value="ECO:0007669"/>
    <property type="project" value="UniProtKB-EC"/>
</dbReference>
<reference evidence="9" key="2">
    <citation type="submission" date="2021-03" db="UniProtKB">
        <authorList>
            <consortium name="EnsemblPlants"/>
        </authorList>
    </citation>
    <scope>IDENTIFICATION</scope>
</reference>
<comment type="function">
    <text evidence="6">Catalyzes the formation of N-benzoylanthranilate, in the course of methoxydianthramide B, a phytoalexin. Phytoalexins are produced in response to infection by parasites, and are essential for the expression of disease resistance.</text>
</comment>
<dbReference type="InterPro" id="IPR050317">
    <property type="entry name" value="Plant_Fungal_Acyltransferase"/>
</dbReference>
<evidence type="ECO:0000256" key="3">
    <source>
        <dbReference type="ARBA" id="ARBA00023241"/>
    </source>
</evidence>
<evidence type="ECO:0000256" key="8">
    <source>
        <dbReference type="ARBA" id="ARBA00066420"/>
    </source>
</evidence>
<dbReference type="FunFam" id="3.30.559.10:FF:000008">
    <property type="entry name" value="Tryptamine hydroxycinnamoyl transferase"/>
    <property type="match status" value="1"/>
</dbReference>
<evidence type="ECO:0000256" key="5">
    <source>
        <dbReference type="ARBA" id="ARBA00051588"/>
    </source>
</evidence>
<dbReference type="EnsemblPlants" id="AUR62026579-RA">
    <property type="protein sequence ID" value="AUR62026579-RA:cds"/>
    <property type="gene ID" value="AUR62026579"/>
</dbReference>
<comment type="pathway">
    <text evidence="7">Phytoalexin biosynthesis; methoxydianthramide B biosynthesis.</text>
</comment>
<evidence type="ECO:0000256" key="2">
    <source>
        <dbReference type="ARBA" id="ARBA00022679"/>
    </source>
</evidence>
<dbReference type="OMA" id="PASVHFI"/>
<dbReference type="GO" id="GO:0009813">
    <property type="term" value="P:flavonoid biosynthetic process"/>
    <property type="evidence" value="ECO:0007669"/>
    <property type="project" value="UniProtKB-KW"/>
</dbReference>
<keyword evidence="3" id="KW-0284">Flavonoid biosynthesis</keyword>
<dbReference type="AlphaFoldDB" id="A0A803MBW2"/>
<reference evidence="9" key="1">
    <citation type="journal article" date="2017" name="Nature">
        <title>The genome of Chenopodium quinoa.</title>
        <authorList>
            <person name="Jarvis D.E."/>
            <person name="Ho Y.S."/>
            <person name="Lightfoot D.J."/>
            <person name="Schmoeckel S.M."/>
            <person name="Li B."/>
            <person name="Borm T.J.A."/>
            <person name="Ohyanagi H."/>
            <person name="Mineta K."/>
            <person name="Michell C.T."/>
            <person name="Saber N."/>
            <person name="Kharbatia N.M."/>
            <person name="Rupper R.R."/>
            <person name="Sharp A.R."/>
            <person name="Dally N."/>
            <person name="Boughton B.A."/>
            <person name="Woo Y.H."/>
            <person name="Gao G."/>
            <person name="Schijlen E.G.W.M."/>
            <person name="Guo X."/>
            <person name="Momin A.A."/>
            <person name="Negrao S."/>
            <person name="Al-Babili S."/>
            <person name="Gehring C."/>
            <person name="Roessner U."/>
            <person name="Jung C."/>
            <person name="Murphy K."/>
            <person name="Arold S.T."/>
            <person name="Gojobori T."/>
            <person name="van der Linden C.G."/>
            <person name="van Loo E.N."/>
            <person name="Jellen E.N."/>
            <person name="Maughan P.J."/>
            <person name="Tester M."/>
        </authorList>
    </citation>
    <scope>NUCLEOTIDE SEQUENCE [LARGE SCALE GENOMIC DNA]</scope>
    <source>
        <strain evidence="9">cv. PI 614886</strain>
    </source>
</reference>
<dbReference type="EC" id="2.3.1.144" evidence="8"/>
<protein>
    <recommendedName>
        <fullName evidence="8">anthranilate N-benzoyltransferase</fullName>
        <ecNumber evidence="8">2.3.1.144</ecNumber>
    </recommendedName>
</protein>
<keyword evidence="2" id="KW-0808">Transferase</keyword>
<dbReference type="PANTHER" id="PTHR31642:SF11">
    <property type="entry name" value="SHIKIMATE O-HYDROXYCINNAMOYLTRANSFERASE"/>
    <property type="match status" value="1"/>
</dbReference>
<name>A0A803MBW2_CHEQI</name>
<evidence type="ECO:0000313" key="10">
    <source>
        <dbReference type="Proteomes" id="UP000596660"/>
    </source>
</evidence>
<dbReference type="InterPro" id="IPR023213">
    <property type="entry name" value="CAT-like_dom_sf"/>
</dbReference>
<dbReference type="Gramene" id="AUR62026579-RA">
    <property type="protein sequence ID" value="AUR62026579-RA:cds"/>
    <property type="gene ID" value="AUR62026579"/>
</dbReference>
<sequence length="430" mass="48218">MVCPSEETPKGSLWLSKLDMMIRTPYSHSKVLFVYTPPSNFFDTNTMKEALSRALVPFYPMAGRLILNNETGRYEIDCNAKGALFIDAESIHALVDFGDYLRLDFQLKEVVFPVCDYTGGLSSFPLLLVQATHFSCGSVCLGFAQHQHVGDGTSQLHFINSWARLAKGLDLSVQPIHDRVNYLISRDPPQVKFRHLEYEPSLPSLPPKGLSGEMVTETECIFKLTKEQVNGLKLNATSQDETTYKLSTFEVQSGHVWRSVCLARGLADDQDVKLYIPVEGRSRLNDMEVPPGYCGNILFYAACVEKAGDVASKPLWYAASKIHEAIKKMDNVEYLRSAIDFVESHQDLMAIVRGPQTPTCPNLTINSWARLPCYEADFGWGRPKFIGVNGIKHDGNVYITTSSNGDGSFLVAIKLFTPHMTLFKHYFYNI</sequence>
<evidence type="ECO:0000256" key="7">
    <source>
        <dbReference type="ARBA" id="ARBA00060639"/>
    </source>
</evidence>
<proteinExistence type="inferred from homology"/>
<dbReference type="Gene3D" id="3.30.559.10">
    <property type="entry name" value="Chloramphenicol acetyltransferase-like domain"/>
    <property type="match status" value="2"/>
</dbReference>
<dbReference type="PANTHER" id="PTHR31642">
    <property type="entry name" value="TRICHOTHECENE 3-O-ACETYLTRANSFERASE"/>
    <property type="match status" value="1"/>
</dbReference>
<keyword evidence="10" id="KW-1185">Reference proteome</keyword>
<evidence type="ECO:0000313" key="9">
    <source>
        <dbReference type="EnsemblPlants" id="AUR62026579-RA:cds"/>
    </source>
</evidence>
<evidence type="ECO:0000256" key="6">
    <source>
        <dbReference type="ARBA" id="ARBA00053209"/>
    </source>
</evidence>
<keyword evidence="4" id="KW-0012">Acyltransferase</keyword>
<accession>A0A803MBW2</accession>